<keyword evidence="4" id="KW-1185">Reference proteome</keyword>
<name>S9Q3U3_SCHOY</name>
<dbReference type="OrthoDB" id="2021143at2759"/>
<dbReference type="Pfam" id="PF08610">
    <property type="entry name" value="Pex16"/>
    <property type="match status" value="1"/>
</dbReference>
<dbReference type="EMBL" id="KE503206">
    <property type="protein sequence ID" value="EPX74333.1"/>
    <property type="molecule type" value="Genomic_DNA"/>
</dbReference>
<dbReference type="PANTHER" id="PTHR13299">
    <property type="entry name" value="PEROXISOMAL MEMBRANE PROTEIN PEX16"/>
    <property type="match status" value="1"/>
</dbReference>
<evidence type="ECO:0000256" key="2">
    <source>
        <dbReference type="RuleBase" id="RU365003"/>
    </source>
</evidence>
<accession>S9Q3U3</accession>
<gene>
    <name evidence="3" type="ORF">SOCG_03543</name>
</gene>
<comment type="similarity">
    <text evidence="1 2">Belongs to the peroxin-16 family.</text>
</comment>
<comment type="subcellular location">
    <subcellularLocation>
        <location evidence="2">Peroxisome membrane</location>
    </subcellularLocation>
</comment>
<sequence>MNVLSVYEKHILADERSFTRVSEIEKILKYLAYFLPAEFRTNELSSQTISCVLLLLQQFHTNLLYRKISELPEHEQTLLKSERTLFIEHFNHRSSFFQTSSQLLFLLDNLSLPAEILTAKLYPSYQYDTVLSVESLKLLLRLHLMYQTGGYLPFKNPLLTRDFNAKDFINIYATYKDPNNYITLKKTGKRVPRLHSVPSSFQQLNQSTPKLHNLLLQSSSFHPLGLLRIISNILRVFRPFVYMLLTWHWKRTQLSGNSSRKRPWFPWILTLLMEIASNYLNSKDRNKSSKSLPMRVEAWSNQSAFRDYLTWSLTHGRFFDEFTRQWLKCAVRWVEPIPFVGRFLSVYFNENNYRLENYVS</sequence>
<organism evidence="3 4">
    <name type="scientific">Schizosaccharomyces octosporus (strain yFS286)</name>
    <name type="common">Fission yeast</name>
    <name type="synonym">Octosporomyces octosporus</name>
    <dbReference type="NCBI Taxonomy" id="483514"/>
    <lineage>
        <taxon>Eukaryota</taxon>
        <taxon>Fungi</taxon>
        <taxon>Dikarya</taxon>
        <taxon>Ascomycota</taxon>
        <taxon>Taphrinomycotina</taxon>
        <taxon>Schizosaccharomycetes</taxon>
        <taxon>Schizosaccharomycetales</taxon>
        <taxon>Schizosaccharomycetaceae</taxon>
        <taxon>Schizosaccharomyces</taxon>
    </lineage>
</organism>
<dbReference type="PANTHER" id="PTHR13299:SF0">
    <property type="entry name" value="PEROXISOMAL MEMBRANE PROTEIN PEX16"/>
    <property type="match status" value="1"/>
</dbReference>
<dbReference type="HOGENOM" id="CLU_761077_0_0_1"/>
<dbReference type="GO" id="GO:0005778">
    <property type="term" value="C:peroxisomal membrane"/>
    <property type="evidence" value="ECO:0007669"/>
    <property type="project" value="UniProtKB-SubCell"/>
</dbReference>
<dbReference type="Proteomes" id="UP000016088">
    <property type="component" value="Unassembled WGS sequence"/>
</dbReference>
<dbReference type="GO" id="GO:0007031">
    <property type="term" value="P:peroxisome organization"/>
    <property type="evidence" value="ECO:0007669"/>
    <property type="project" value="UniProtKB-KW"/>
</dbReference>
<dbReference type="RefSeq" id="XP_013017485.1">
    <property type="nucleotide sequence ID" value="XM_013162031.1"/>
</dbReference>
<dbReference type="VEuPathDB" id="FungiDB:SOCG_03543"/>
<reference evidence="3 4" key="1">
    <citation type="journal article" date="2011" name="Science">
        <title>Comparative functional genomics of the fission yeasts.</title>
        <authorList>
            <person name="Rhind N."/>
            <person name="Chen Z."/>
            <person name="Yassour M."/>
            <person name="Thompson D.A."/>
            <person name="Haas B.J."/>
            <person name="Habib N."/>
            <person name="Wapinski I."/>
            <person name="Roy S."/>
            <person name="Lin M.F."/>
            <person name="Heiman D.I."/>
            <person name="Young S.K."/>
            <person name="Furuya K."/>
            <person name="Guo Y."/>
            <person name="Pidoux A."/>
            <person name="Chen H.M."/>
            <person name="Robbertse B."/>
            <person name="Goldberg J.M."/>
            <person name="Aoki K."/>
            <person name="Bayne E.H."/>
            <person name="Berlin A.M."/>
            <person name="Desjardins C.A."/>
            <person name="Dobbs E."/>
            <person name="Dukaj L."/>
            <person name="Fan L."/>
            <person name="FitzGerald M.G."/>
            <person name="French C."/>
            <person name="Gujja S."/>
            <person name="Hansen K."/>
            <person name="Keifenheim D."/>
            <person name="Levin J.Z."/>
            <person name="Mosher R.A."/>
            <person name="Mueller C.A."/>
            <person name="Pfiffner J."/>
            <person name="Priest M."/>
            <person name="Russ C."/>
            <person name="Smialowska A."/>
            <person name="Swoboda P."/>
            <person name="Sykes S.M."/>
            <person name="Vaughn M."/>
            <person name="Vengrova S."/>
            <person name="Yoder R."/>
            <person name="Zeng Q."/>
            <person name="Allshire R."/>
            <person name="Baulcombe D."/>
            <person name="Birren B.W."/>
            <person name="Brown W."/>
            <person name="Ekwall K."/>
            <person name="Kellis M."/>
            <person name="Leatherwood J."/>
            <person name="Levin H."/>
            <person name="Margalit H."/>
            <person name="Martienssen R."/>
            <person name="Nieduszynski C.A."/>
            <person name="Spatafora J.W."/>
            <person name="Friedman N."/>
            <person name="Dalgaard J.Z."/>
            <person name="Baumann P."/>
            <person name="Niki H."/>
            <person name="Regev A."/>
            <person name="Nusbaum C."/>
        </authorList>
    </citation>
    <scope>NUCLEOTIDE SEQUENCE [LARGE SCALE GENOMIC DNA]</scope>
    <source>
        <strain evidence="4">yFS286</strain>
    </source>
</reference>
<protein>
    <recommendedName>
        <fullName evidence="2">Peroxisomal membrane protein PEX16</fullName>
    </recommendedName>
</protein>
<dbReference type="GeneID" id="25032515"/>
<evidence type="ECO:0000256" key="1">
    <source>
        <dbReference type="ARBA" id="ARBA00009505"/>
    </source>
</evidence>
<evidence type="ECO:0000313" key="4">
    <source>
        <dbReference type="Proteomes" id="UP000016088"/>
    </source>
</evidence>
<keyword evidence="2" id="KW-0576">Peroxisome</keyword>
<dbReference type="InterPro" id="IPR013919">
    <property type="entry name" value="Pex16"/>
</dbReference>
<keyword evidence="2" id="KW-0962">Peroxisome biogenesis</keyword>
<proteinExistence type="inferred from homology"/>
<evidence type="ECO:0000313" key="3">
    <source>
        <dbReference type="EMBL" id="EPX74333.1"/>
    </source>
</evidence>
<dbReference type="OMA" id="PTWQSTY"/>
<dbReference type="AlphaFoldDB" id="S9Q3U3"/>